<dbReference type="AlphaFoldDB" id="A0AAV4GXD2"/>
<dbReference type="InterPro" id="IPR013151">
    <property type="entry name" value="Immunoglobulin_dom"/>
</dbReference>
<dbReference type="Pfam" id="PF13895">
    <property type="entry name" value="Ig_2"/>
    <property type="match status" value="1"/>
</dbReference>
<comment type="caution">
    <text evidence="4">The sequence shown here is derived from an EMBL/GenBank/DDBJ whole genome shotgun (WGS) entry which is preliminary data.</text>
</comment>
<protein>
    <submittedName>
        <fullName evidence="4">Basement membrane-specific heparan sulfate proteoglycan core protein</fullName>
    </submittedName>
</protein>
<feature type="domain" description="Ig-like" evidence="3">
    <location>
        <begin position="614"/>
        <end position="709"/>
    </location>
</feature>
<feature type="compositionally biased region" description="Polar residues" evidence="1">
    <location>
        <begin position="48"/>
        <end position="61"/>
    </location>
</feature>
<feature type="transmembrane region" description="Helical" evidence="2">
    <location>
        <begin position="788"/>
        <end position="814"/>
    </location>
</feature>
<evidence type="ECO:0000256" key="2">
    <source>
        <dbReference type="SAM" id="Phobius"/>
    </source>
</evidence>
<dbReference type="InterPro" id="IPR036179">
    <property type="entry name" value="Ig-like_dom_sf"/>
</dbReference>
<evidence type="ECO:0000313" key="5">
    <source>
        <dbReference type="Proteomes" id="UP000762676"/>
    </source>
</evidence>
<dbReference type="SMART" id="SM00409">
    <property type="entry name" value="IG"/>
    <property type="match status" value="4"/>
</dbReference>
<dbReference type="SMART" id="SM00408">
    <property type="entry name" value="IGc2"/>
    <property type="match status" value="3"/>
</dbReference>
<organism evidence="4 5">
    <name type="scientific">Elysia marginata</name>
    <dbReference type="NCBI Taxonomy" id="1093978"/>
    <lineage>
        <taxon>Eukaryota</taxon>
        <taxon>Metazoa</taxon>
        <taxon>Spiralia</taxon>
        <taxon>Lophotrochozoa</taxon>
        <taxon>Mollusca</taxon>
        <taxon>Gastropoda</taxon>
        <taxon>Heterobranchia</taxon>
        <taxon>Euthyneura</taxon>
        <taxon>Panpulmonata</taxon>
        <taxon>Sacoglossa</taxon>
        <taxon>Placobranchoidea</taxon>
        <taxon>Plakobranchidae</taxon>
        <taxon>Elysia</taxon>
    </lineage>
</organism>
<proteinExistence type="predicted"/>
<evidence type="ECO:0000313" key="4">
    <source>
        <dbReference type="EMBL" id="GFR90154.1"/>
    </source>
</evidence>
<dbReference type="InterPro" id="IPR007110">
    <property type="entry name" value="Ig-like_dom"/>
</dbReference>
<keyword evidence="2" id="KW-0812">Transmembrane</keyword>
<feature type="domain" description="Ig-like" evidence="3">
    <location>
        <begin position="532"/>
        <end position="613"/>
    </location>
</feature>
<sequence length="850" mass="93354">MTYLTHPLFASGSSRVGGLSKLGDRPCKRSPLVPVLCQQSRGVSATGTTFTALNTRNPTTASEDPSSGSGSTPSQSSSSLELPDPEIIALDSGDTVLIPHTETKYEEITETCQAYLAEPMVISSDASLATLSNALSSAAYSEEMAFWVGINEFQPQLFTSKCLLLEIHPDQAVCFVDFFAFHRKYPDCLPQHSSPGMYVLDLYDDNCPKDTFRPVCQNGLACGADVDDKCGVWLLGCPFYGTCELRRGDSSSYETKTCLFPAPTIRLLEISASTQEYNVTCQLRDECLRTSYSSARWASLREQIYTTYYKDGTYYNKFDNINPIKVTAADLDSRFRCKYVLGGFSSYRSDPVYRPEIESDKTTVQLGDKVTLTCLDSGTGHIENEPISFEWSTPRRSEATIDNTLIKEDFSQADVGSYKCRAVEDAVPSVWSLSKELTLEYEAPVLEASEVEVTYGSLVSLICKTNNLPSGFSYYFEKEGAHLQHHDEAIPELFINPFKVQHVGVYHCWLKSDDSIVGPSNTVSLSMKPLLPPIIISDIGETVREGQAVNLTCIIFEDFQDIIEYVFTFQNFTGNGTTETIITHCPDLIISNFTAEDEGIYRCSVSLLDSRVSPPILFQSSNDSNVVRLRMISAILQSTATTVPEGSDVKLSCNITNYHGTVETYSWFKGDLSSVLLTTLKNTTTIQNFHAQNGGNYMCQAVLADPSVKDPPLTSRAVKLESAPRYQKCPCECSSQSLSVPPATPDVVEESTQAIQKNLSVVKAALSSNVRRVSSAPDSRPASVSAGYIAVALLSLVVCLVLVPDTITVAAFLLQTRDGQSREIARSAMKSSIENWTMQETETAHDVASE</sequence>
<dbReference type="PROSITE" id="PS50835">
    <property type="entry name" value="IG_LIKE"/>
    <property type="match status" value="4"/>
</dbReference>
<feature type="domain" description="Ig-like" evidence="3">
    <location>
        <begin position="444"/>
        <end position="524"/>
    </location>
</feature>
<dbReference type="PANTHER" id="PTHR46013">
    <property type="entry name" value="VASCULAR CELL ADHESION MOLECULE 1"/>
    <property type="match status" value="1"/>
</dbReference>
<dbReference type="PANTHER" id="PTHR46013:SF4">
    <property type="entry name" value="B-CELL RECEPTOR CD22-RELATED"/>
    <property type="match status" value="1"/>
</dbReference>
<accession>A0AAV4GXD2</accession>
<dbReference type="Proteomes" id="UP000762676">
    <property type="component" value="Unassembled WGS sequence"/>
</dbReference>
<dbReference type="Pfam" id="PF00047">
    <property type="entry name" value="ig"/>
    <property type="match status" value="1"/>
</dbReference>
<keyword evidence="5" id="KW-1185">Reference proteome</keyword>
<keyword evidence="2" id="KW-1133">Transmembrane helix</keyword>
<dbReference type="InterPro" id="IPR013783">
    <property type="entry name" value="Ig-like_fold"/>
</dbReference>
<name>A0AAV4GXD2_9GAST</name>
<gene>
    <name evidence="4" type="ORF">ElyMa_006143600</name>
</gene>
<feature type="region of interest" description="Disordered" evidence="1">
    <location>
        <begin position="48"/>
        <end position="81"/>
    </location>
</feature>
<dbReference type="EMBL" id="BMAT01012327">
    <property type="protein sequence ID" value="GFR90154.1"/>
    <property type="molecule type" value="Genomic_DNA"/>
</dbReference>
<feature type="domain" description="Ig-like" evidence="3">
    <location>
        <begin position="355"/>
        <end position="438"/>
    </location>
</feature>
<evidence type="ECO:0000256" key="1">
    <source>
        <dbReference type="SAM" id="MobiDB-lite"/>
    </source>
</evidence>
<keyword evidence="2" id="KW-0472">Membrane</keyword>
<dbReference type="InterPro" id="IPR003599">
    <property type="entry name" value="Ig_sub"/>
</dbReference>
<feature type="compositionally biased region" description="Low complexity" evidence="1">
    <location>
        <begin position="62"/>
        <end position="81"/>
    </location>
</feature>
<dbReference type="SUPFAM" id="SSF48726">
    <property type="entry name" value="Immunoglobulin"/>
    <property type="match status" value="4"/>
</dbReference>
<dbReference type="InterPro" id="IPR003598">
    <property type="entry name" value="Ig_sub2"/>
</dbReference>
<evidence type="ECO:0000259" key="3">
    <source>
        <dbReference type="PROSITE" id="PS50835"/>
    </source>
</evidence>
<dbReference type="Gene3D" id="2.60.40.10">
    <property type="entry name" value="Immunoglobulins"/>
    <property type="match status" value="4"/>
</dbReference>
<dbReference type="Pfam" id="PF13927">
    <property type="entry name" value="Ig_3"/>
    <property type="match status" value="1"/>
</dbReference>
<reference evidence="4 5" key="1">
    <citation type="journal article" date="2021" name="Elife">
        <title>Chloroplast acquisition without the gene transfer in kleptoplastic sea slugs, Plakobranchus ocellatus.</title>
        <authorList>
            <person name="Maeda T."/>
            <person name="Takahashi S."/>
            <person name="Yoshida T."/>
            <person name="Shimamura S."/>
            <person name="Takaki Y."/>
            <person name="Nagai Y."/>
            <person name="Toyoda A."/>
            <person name="Suzuki Y."/>
            <person name="Arimoto A."/>
            <person name="Ishii H."/>
            <person name="Satoh N."/>
            <person name="Nishiyama T."/>
            <person name="Hasebe M."/>
            <person name="Maruyama T."/>
            <person name="Minagawa J."/>
            <person name="Obokata J."/>
            <person name="Shigenobu S."/>
        </authorList>
    </citation>
    <scope>NUCLEOTIDE SEQUENCE [LARGE SCALE GENOMIC DNA]</scope>
</reference>